<dbReference type="EMBL" id="CAJPIZ010011635">
    <property type="protein sequence ID" value="CAG2113267.1"/>
    <property type="molecule type" value="Genomic_DNA"/>
</dbReference>
<dbReference type="AlphaFoldDB" id="A0A7R9Q512"/>
<dbReference type="Proteomes" id="UP000759131">
    <property type="component" value="Unassembled WGS sequence"/>
</dbReference>
<evidence type="ECO:0000256" key="1">
    <source>
        <dbReference type="SAM" id="MobiDB-lite"/>
    </source>
</evidence>
<evidence type="ECO:0000313" key="2">
    <source>
        <dbReference type="EMBL" id="CAD7632837.1"/>
    </source>
</evidence>
<organism evidence="2">
    <name type="scientific">Medioppia subpectinata</name>
    <dbReference type="NCBI Taxonomy" id="1979941"/>
    <lineage>
        <taxon>Eukaryota</taxon>
        <taxon>Metazoa</taxon>
        <taxon>Ecdysozoa</taxon>
        <taxon>Arthropoda</taxon>
        <taxon>Chelicerata</taxon>
        <taxon>Arachnida</taxon>
        <taxon>Acari</taxon>
        <taxon>Acariformes</taxon>
        <taxon>Sarcoptiformes</taxon>
        <taxon>Oribatida</taxon>
        <taxon>Brachypylina</taxon>
        <taxon>Oppioidea</taxon>
        <taxon>Oppiidae</taxon>
        <taxon>Medioppia</taxon>
    </lineage>
</organism>
<feature type="non-terminal residue" evidence="2">
    <location>
        <position position="203"/>
    </location>
</feature>
<name>A0A7R9Q512_9ACAR</name>
<reference evidence="2" key="1">
    <citation type="submission" date="2020-11" db="EMBL/GenBank/DDBJ databases">
        <authorList>
            <person name="Tran Van P."/>
        </authorList>
    </citation>
    <scope>NUCLEOTIDE SEQUENCE</scope>
</reference>
<sequence length="203" mass="23980">MSLFKKSNRKSHQKSNQRTRCDDSDEDNKHSSGPHLSRFEDNLKISTKLELNNENSNKSNDKFDRDLDIKSETKAKVKDIPKISFFDDEEEECDVFKVKKSSYSRRMANQKDNQKKKKDPKKEKVKPIEEDNENGNRNRDDLNVIWIKSKEFKEEKSSPKEEIKIFAGDQIESDSEYEDEEPEEYKSNEPYHHFRGALERGVI</sequence>
<gene>
    <name evidence="2" type="ORF">OSB1V03_LOCUS13238</name>
</gene>
<feature type="compositionally biased region" description="Acidic residues" evidence="1">
    <location>
        <begin position="171"/>
        <end position="183"/>
    </location>
</feature>
<proteinExistence type="predicted"/>
<protein>
    <submittedName>
        <fullName evidence="2">Uncharacterized protein</fullName>
    </submittedName>
</protein>
<feature type="compositionally biased region" description="Basic and acidic residues" evidence="1">
    <location>
        <begin position="19"/>
        <end position="30"/>
    </location>
</feature>
<feature type="compositionally biased region" description="Low complexity" evidence="1">
    <location>
        <begin position="48"/>
        <end position="58"/>
    </location>
</feature>
<feature type="compositionally biased region" description="Basic and acidic residues" evidence="1">
    <location>
        <begin position="120"/>
        <end position="141"/>
    </location>
</feature>
<dbReference type="EMBL" id="OC866210">
    <property type="protein sequence ID" value="CAD7632837.1"/>
    <property type="molecule type" value="Genomic_DNA"/>
</dbReference>
<feature type="region of interest" description="Disordered" evidence="1">
    <location>
        <begin position="1"/>
        <end position="71"/>
    </location>
</feature>
<feature type="region of interest" description="Disordered" evidence="1">
    <location>
        <begin position="153"/>
        <end position="191"/>
    </location>
</feature>
<feature type="compositionally biased region" description="Basic and acidic residues" evidence="1">
    <location>
        <begin position="59"/>
        <end position="71"/>
    </location>
</feature>
<accession>A0A7R9Q512</accession>
<keyword evidence="3" id="KW-1185">Reference proteome</keyword>
<feature type="compositionally biased region" description="Basic and acidic residues" evidence="1">
    <location>
        <begin position="153"/>
        <end position="164"/>
    </location>
</feature>
<evidence type="ECO:0000313" key="3">
    <source>
        <dbReference type="Proteomes" id="UP000759131"/>
    </source>
</evidence>
<feature type="region of interest" description="Disordered" evidence="1">
    <location>
        <begin position="98"/>
        <end position="141"/>
    </location>
</feature>
<feature type="compositionally biased region" description="Basic residues" evidence="1">
    <location>
        <begin position="1"/>
        <end position="17"/>
    </location>
</feature>